<gene>
    <name evidence="3" type="primary">LOC108564818</name>
</gene>
<dbReference type="RefSeq" id="XP_017779455.1">
    <property type="nucleotide sequence ID" value="XM_017923966.1"/>
</dbReference>
<keyword evidence="2" id="KW-1185">Reference proteome</keyword>
<protein>
    <submittedName>
        <fullName evidence="3">Uncharacterized protein LOC108564818</fullName>
    </submittedName>
</protein>
<accession>A0ABM1MY05</accession>
<evidence type="ECO:0000313" key="2">
    <source>
        <dbReference type="Proteomes" id="UP000695000"/>
    </source>
</evidence>
<name>A0ABM1MY05_NICVS</name>
<dbReference type="Proteomes" id="UP000695000">
    <property type="component" value="Unplaced"/>
</dbReference>
<proteinExistence type="predicted"/>
<reference evidence="3" key="1">
    <citation type="submission" date="2025-08" db="UniProtKB">
        <authorList>
            <consortium name="RefSeq"/>
        </authorList>
    </citation>
    <scope>IDENTIFICATION</scope>
    <source>
        <tissue evidence="3">Whole Larva</tissue>
    </source>
</reference>
<feature type="coiled-coil region" evidence="1">
    <location>
        <begin position="2"/>
        <end position="78"/>
    </location>
</feature>
<dbReference type="GeneID" id="108564818"/>
<keyword evidence="1" id="KW-0175">Coiled coil</keyword>
<evidence type="ECO:0000313" key="3">
    <source>
        <dbReference type="RefSeq" id="XP_017779455.1"/>
    </source>
</evidence>
<organism evidence="2 3">
    <name type="scientific">Nicrophorus vespilloides</name>
    <name type="common">Boreal carrion beetle</name>
    <dbReference type="NCBI Taxonomy" id="110193"/>
    <lineage>
        <taxon>Eukaryota</taxon>
        <taxon>Metazoa</taxon>
        <taxon>Ecdysozoa</taxon>
        <taxon>Arthropoda</taxon>
        <taxon>Hexapoda</taxon>
        <taxon>Insecta</taxon>
        <taxon>Pterygota</taxon>
        <taxon>Neoptera</taxon>
        <taxon>Endopterygota</taxon>
        <taxon>Coleoptera</taxon>
        <taxon>Polyphaga</taxon>
        <taxon>Staphyliniformia</taxon>
        <taxon>Silphidae</taxon>
        <taxon>Nicrophorinae</taxon>
        <taxon>Nicrophorus</taxon>
    </lineage>
</organism>
<sequence length="210" mass="24418">MNEALSREKNKLKEEVNLLQEKIQRLEKSSEHLEMDKFRTENENEMLRKENCDSKRREMLLEEELDGLKMKYSALQSENTDLKLLNSECRVQVKSLKETMDNFDSTLGRLRGKFEDNFEVSLRSMIKQETSLSNIEDKIADFLTMSNRGTECAENLQRLAGNPLEDMTRQMELNSSKIEKLMAENDSLSIVCLTLQNGLQIRISNKICLL</sequence>
<evidence type="ECO:0000256" key="1">
    <source>
        <dbReference type="SAM" id="Coils"/>
    </source>
</evidence>